<gene>
    <name evidence="2" type="ORF">PGLA1383_LOCUS43337</name>
</gene>
<sequence>HLALMLFESEVSTEDSIPWPVPRIGQGLHQHKRCSSAPQGSGRPFSKEEPLVVPPALRADWHSRQSNEGLDVDVIFCKPPFLFSKPPATVLWRLKGSLLVDNGTIQEVERVQRPSSSSELERKMLSDLVGKSDEAPVPQRSPSMPSTLCRRDMTAQSRARIPSSVMPAMQSRGLRRVKSSPNTSQGGNADLTYFSYEDRQEWRMPARKMYKEPRSNRPLDGIGGRVIPGTSPNKQLFVAPSLSWG</sequence>
<comment type="caution">
    <text evidence="2">The sequence shown here is derived from an EMBL/GenBank/DDBJ whole genome shotgun (WGS) entry which is preliminary data.</text>
</comment>
<evidence type="ECO:0000256" key="1">
    <source>
        <dbReference type="SAM" id="MobiDB-lite"/>
    </source>
</evidence>
<feature type="compositionally biased region" description="Basic and acidic residues" evidence="1">
    <location>
        <begin position="208"/>
        <end position="217"/>
    </location>
</feature>
<feature type="region of interest" description="Disordered" evidence="1">
    <location>
        <begin position="128"/>
        <end position="149"/>
    </location>
</feature>
<evidence type="ECO:0000313" key="3">
    <source>
        <dbReference type="Proteomes" id="UP000654075"/>
    </source>
</evidence>
<reference evidence="2" key="1">
    <citation type="submission" date="2021-02" db="EMBL/GenBank/DDBJ databases">
        <authorList>
            <person name="Dougan E. K."/>
            <person name="Rhodes N."/>
            <person name="Thang M."/>
            <person name="Chan C."/>
        </authorList>
    </citation>
    <scope>NUCLEOTIDE SEQUENCE</scope>
</reference>
<dbReference type="EMBL" id="CAJNNV010028966">
    <property type="protein sequence ID" value="CAE8626407.1"/>
    <property type="molecule type" value="Genomic_DNA"/>
</dbReference>
<feature type="non-terminal residue" evidence="2">
    <location>
        <position position="245"/>
    </location>
</feature>
<organism evidence="2 3">
    <name type="scientific">Polarella glacialis</name>
    <name type="common">Dinoflagellate</name>
    <dbReference type="NCBI Taxonomy" id="89957"/>
    <lineage>
        <taxon>Eukaryota</taxon>
        <taxon>Sar</taxon>
        <taxon>Alveolata</taxon>
        <taxon>Dinophyceae</taxon>
        <taxon>Suessiales</taxon>
        <taxon>Suessiaceae</taxon>
        <taxon>Polarella</taxon>
    </lineage>
</organism>
<accession>A0A813GU06</accession>
<proteinExistence type="predicted"/>
<dbReference type="Proteomes" id="UP000654075">
    <property type="component" value="Unassembled WGS sequence"/>
</dbReference>
<keyword evidence="3" id="KW-1185">Reference proteome</keyword>
<evidence type="ECO:0000313" key="2">
    <source>
        <dbReference type="EMBL" id="CAE8626407.1"/>
    </source>
</evidence>
<feature type="region of interest" description="Disordered" evidence="1">
    <location>
        <begin position="169"/>
        <end position="190"/>
    </location>
</feature>
<feature type="region of interest" description="Disordered" evidence="1">
    <location>
        <begin position="28"/>
        <end position="49"/>
    </location>
</feature>
<name>A0A813GU06_POLGL</name>
<dbReference type="AlphaFoldDB" id="A0A813GU06"/>
<feature type="region of interest" description="Disordered" evidence="1">
    <location>
        <begin position="208"/>
        <end position="234"/>
    </location>
</feature>
<protein>
    <submittedName>
        <fullName evidence="2">Uncharacterized protein</fullName>
    </submittedName>
</protein>